<evidence type="ECO:0000313" key="1">
    <source>
        <dbReference type="EMBL" id="AAK45631.1"/>
    </source>
</evidence>
<dbReference type="HOGENOM" id="CLU_3330486_0_0_11"/>
<reference evidence="1 2" key="1">
    <citation type="journal article" date="2002" name="J. Bacteriol.">
        <title>Whole-genome comparison of Mycobacterium tuberculosis clinical and laboratory strains.</title>
        <authorList>
            <person name="Fleischmann R.D."/>
            <person name="Alland D."/>
            <person name="Eisen J.A."/>
            <person name="Carpenter L."/>
            <person name="White O."/>
            <person name="Peterson J."/>
            <person name="DeBoy R."/>
            <person name="Dodson R."/>
            <person name="Gwinn M."/>
            <person name="Haft D."/>
            <person name="Hickey E."/>
            <person name="Kolonay J.F."/>
            <person name="Nelson W.C."/>
            <person name="Umayam L.A."/>
            <person name="Ermolaeva M."/>
            <person name="Salzberg S.L."/>
            <person name="Delcher A."/>
            <person name="Utterback T."/>
            <person name="Weidman J."/>
            <person name="Khouri H."/>
            <person name="Gill J."/>
            <person name="Mikula A."/>
            <person name="Bishai W."/>
            <person name="Jacobs Jr W.R.Jr."/>
            <person name="Venter J.C."/>
            <person name="Fraser C.M."/>
        </authorList>
    </citation>
    <scope>NUCLEOTIDE SEQUENCE [LARGE SCALE GENOMIC DNA]</scope>
    <source>
        <strain evidence="2">CDC 1551 / Oshkosh</strain>
    </source>
</reference>
<keyword evidence="2" id="KW-1185">Reference proteome</keyword>
<protein>
    <submittedName>
        <fullName evidence="1">Uncharacterized protein</fullName>
    </submittedName>
</protein>
<organism evidence="1 2">
    <name type="scientific">Mycobacterium tuberculosis (strain CDC 1551 / Oshkosh)</name>
    <dbReference type="NCBI Taxonomy" id="83331"/>
    <lineage>
        <taxon>Bacteria</taxon>
        <taxon>Bacillati</taxon>
        <taxon>Actinomycetota</taxon>
        <taxon>Actinomycetes</taxon>
        <taxon>Mycobacteriales</taxon>
        <taxon>Mycobacteriaceae</taxon>
        <taxon>Mycobacterium</taxon>
        <taxon>Mycobacterium tuberculosis complex</taxon>
    </lineage>
</organism>
<evidence type="ECO:0000313" key="2">
    <source>
        <dbReference type="Proteomes" id="UP000001020"/>
    </source>
</evidence>
<accession>Q8VK35</accession>
<gene>
    <name evidence="1" type="ordered locus">MT1367.1</name>
</gene>
<name>Q8VK35_MYCTO</name>
<sequence>MFAKSEAALTSVSGAAITNDMLSSDQLCVEYPARVSTG</sequence>
<proteinExistence type="predicted"/>
<dbReference type="KEGG" id="mtc:MT1367.1"/>
<dbReference type="Proteomes" id="UP000001020">
    <property type="component" value="Chromosome"/>
</dbReference>
<dbReference type="EMBL" id="AE000516">
    <property type="protein sequence ID" value="AAK45631.1"/>
    <property type="molecule type" value="Genomic_DNA"/>
</dbReference>
<dbReference type="AlphaFoldDB" id="Q8VK35"/>